<dbReference type="Proteomes" id="UP000323717">
    <property type="component" value="Unassembled WGS sequence"/>
</dbReference>
<gene>
    <name evidence="1" type="ORF">F3D71_23455</name>
</gene>
<evidence type="ECO:0000313" key="2">
    <source>
        <dbReference type="Proteomes" id="UP000323717"/>
    </source>
</evidence>
<name>A0A5M5BWQ5_BACOV</name>
<organism evidence="1 2">
    <name type="scientific">Bacteroides ovatus</name>
    <dbReference type="NCBI Taxonomy" id="28116"/>
    <lineage>
        <taxon>Bacteria</taxon>
        <taxon>Pseudomonadati</taxon>
        <taxon>Bacteroidota</taxon>
        <taxon>Bacteroidia</taxon>
        <taxon>Bacteroidales</taxon>
        <taxon>Bacteroidaceae</taxon>
        <taxon>Bacteroides</taxon>
    </lineage>
</organism>
<dbReference type="AlphaFoldDB" id="A0A5M5BWQ5"/>
<dbReference type="RefSeq" id="WP_008777396.1">
    <property type="nucleotide sequence ID" value="NZ_JADNDM010000059.1"/>
</dbReference>
<dbReference type="GeneID" id="82152480"/>
<comment type="caution">
    <text evidence="1">The sequence shown here is derived from an EMBL/GenBank/DDBJ whole genome shotgun (WGS) entry which is preliminary data.</text>
</comment>
<proteinExistence type="predicted"/>
<protein>
    <submittedName>
        <fullName evidence="1">Uncharacterized protein</fullName>
    </submittedName>
</protein>
<dbReference type="EMBL" id="VWLE01000486">
    <property type="protein sequence ID" value="KAA3940613.1"/>
    <property type="molecule type" value="Genomic_DNA"/>
</dbReference>
<sequence length="151" mass="18187">MNHRCLSREEYKEVIDYLLHSQCIENEELSILIQSAIDNWDINIIGSNYFLSIILEQLMKSKTVNKEIVHEIYELENKMYFTVDEMDYKLIDELFRYHLPDNRNLLIEQHKKATIGNNIEQIAQIEEKISQSFEEDLHNILRCFYETKVRN</sequence>
<evidence type="ECO:0000313" key="1">
    <source>
        <dbReference type="EMBL" id="KAA3940613.1"/>
    </source>
</evidence>
<accession>A0A5M5BWQ5</accession>
<reference evidence="1 2" key="1">
    <citation type="journal article" date="2019" name="Nat. Med.">
        <title>A library of human gut bacterial isolates paired with longitudinal multiomics data enables mechanistic microbiome research.</title>
        <authorList>
            <person name="Poyet M."/>
            <person name="Groussin M."/>
            <person name="Gibbons S.M."/>
            <person name="Avila-Pacheco J."/>
            <person name="Jiang X."/>
            <person name="Kearney S.M."/>
            <person name="Perrotta A.R."/>
            <person name="Berdy B."/>
            <person name="Zhao S."/>
            <person name="Lieberman T.D."/>
            <person name="Swanson P.K."/>
            <person name="Smith M."/>
            <person name="Roesemann S."/>
            <person name="Alexander J.E."/>
            <person name="Rich S.A."/>
            <person name="Livny J."/>
            <person name="Vlamakis H."/>
            <person name="Clish C."/>
            <person name="Bullock K."/>
            <person name="Deik A."/>
            <person name="Scott J."/>
            <person name="Pierce K.A."/>
            <person name="Xavier R.J."/>
            <person name="Alm E.J."/>
        </authorList>
    </citation>
    <scope>NUCLEOTIDE SEQUENCE [LARGE SCALE GENOMIC DNA]</scope>
    <source>
        <strain evidence="1 2">BIOML-A163</strain>
    </source>
</reference>